<feature type="domain" description="Alpha-L-rhamnosidase six-hairpin glycosidase" evidence="7">
    <location>
        <begin position="462"/>
        <end position="794"/>
    </location>
</feature>
<keyword evidence="3" id="KW-0378">Hydrolase</keyword>
<evidence type="ECO:0000259" key="5">
    <source>
        <dbReference type="Pfam" id="PF05592"/>
    </source>
</evidence>
<dbReference type="GO" id="GO:0030596">
    <property type="term" value="F:alpha-L-rhamnosidase activity"/>
    <property type="evidence" value="ECO:0007669"/>
    <property type="project" value="UniProtKB-EC"/>
</dbReference>
<dbReference type="InterPro" id="IPR008902">
    <property type="entry name" value="Rhamnosid_concanavalin"/>
</dbReference>
<dbReference type="Pfam" id="PF17390">
    <property type="entry name" value="Bac_rhamnosid_C"/>
    <property type="match status" value="1"/>
</dbReference>
<dbReference type="PIRSF" id="PIRSF010631">
    <property type="entry name" value="A-rhamnsds"/>
    <property type="match status" value="1"/>
</dbReference>
<evidence type="ECO:0000259" key="6">
    <source>
        <dbReference type="Pfam" id="PF08531"/>
    </source>
</evidence>
<name>A0A5C5UWH6_9BACT</name>
<comment type="catalytic activity">
    <reaction evidence="1">
        <text>Hydrolysis of terminal non-reducing alpha-L-rhamnose residues in alpha-L-rhamnosides.</text>
        <dbReference type="EC" id="3.2.1.40"/>
    </reaction>
</comment>
<evidence type="ECO:0000259" key="8">
    <source>
        <dbReference type="Pfam" id="PF17390"/>
    </source>
</evidence>
<feature type="domain" description="Alpha-L-rhamnosidase concanavalin-like" evidence="5">
    <location>
        <begin position="349"/>
        <end position="456"/>
    </location>
</feature>
<dbReference type="InterPro" id="IPR008928">
    <property type="entry name" value="6-hairpin_glycosidase_sf"/>
</dbReference>
<dbReference type="Gene3D" id="2.60.120.260">
    <property type="entry name" value="Galactose-binding domain-like"/>
    <property type="match status" value="2"/>
</dbReference>
<evidence type="ECO:0000256" key="4">
    <source>
        <dbReference type="SAM" id="SignalP"/>
    </source>
</evidence>
<protein>
    <recommendedName>
        <fullName evidence="2">alpha-L-rhamnosidase</fullName>
        <ecNumber evidence="2">3.2.1.40</ecNumber>
    </recommendedName>
</protein>
<gene>
    <name evidence="9" type="ORF">KOR34_50900</name>
</gene>
<dbReference type="Gene3D" id="1.50.10.10">
    <property type="match status" value="1"/>
</dbReference>
<dbReference type="Gene3D" id="2.60.40.10">
    <property type="entry name" value="Immunoglobulins"/>
    <property type="match status" value="1"/>
</dbReference>
<dbReference type="InterPro" id="IPR035396">
    <property type="entry name" value="Bac_rhamnosid6H"/>
</dbReference>
<keyword evidence="10" id="KW-1185">Reference proteome</keyword>
<dbReference type="GO" id="GO:0005975">
    <property type="term" value="P:carbohydrate metabolic process"/>
    <property type="evidence" value="ECO:0007669"/>
    <property type="project" value="InterPro"/>
</dbReference>
<dbReference type="Pfam" id="PF05592">
    <property type="entry name" value="Bac_rhamnosid"/>
    <property type="match status" value="1"/>
</dbReference>
<comment type="caution">
    <text evidence="9">The sequence shown here is derived from an EMBL/GenBank/DDBJ whole genome shotgun (WGS) entry which is preliminary data.</text>
</comment>
<accession>A0A5C5UWH6</accession>
<dbReference type="PANTHER" id="PTHR33307:SF11">
    <property type="entry name" value="ALPHA-L-RHAMNOSIDASE"/>
    <property type="match status" value="1"/>
</dbReference>
<evidence type="ECO:0000313" key="10">
    <source>
        <dbReference type="Proteomes" id="UP000316714"/>
    </source>
</evidence>
<dbReference type="SUPFAM" id="SSF48208">
    <property type="entry name" value="Six-hairpin glycosidases"/>
    <property type="match status" value="1"/>
</dbReference>
<evidence type="ECO:0000259" key="7">
    <source>
        <dbReference type="Pfam" id="PF17389"/>
    </source>
</evidence>
<dbReference type="InterPro" id="IPR013783">
    <property type="entry name" value="Ig-like_fold"/>
</dbReference>
<dbReference type="Pfam" id="PF25788">
    <property type="entry name" value="Ig_Rha78A_N"/>
    <property type="match status" value="1"/>
</dbReference>
<dbReference type="Pfam" id="PF08531">
    <property type="entry name" value="Bac_rhamnosid_N"/>
    <property type="match status" value="1"/>
</dbReference>
<dbReference type="Pfam" id="PF17389">
    <property type="entry name" value="Bac_rhamnosid6H"/>
    <property type="match status" value="1"/>
</dbReference>
<dbReference type="Gene3D" id="2.60.420.10">
    <property type="entry name" value="Maltose phosphorylase, domain 3"/>
    <property type="match status" value="1"/>
</dbReference>
<dbReference type="OrthoDB" id="9761045at2"/>
<dbReference type="EMBL" id="SIHJ01000006">
    <property type="protein sequence ID" value="TWT29772.1"/>
    <property type="molecule type" value="Genomic_DNA"/>
</dbReference>
<feature type="domain" description="Alpha-L-rhamnosidase C-terminal" evidence="8">
    <location>
        <begin position="797"/>
        <end position="871"/>
    </location>
</feature>
<dbReference type="InterPro" id="IPR013737">
    <property type="entry name" value="Bac_rhamnosid_N"/>
</dbReference>
<evidence type="ECO:0000256" key="2">
    <source>
        <dbReference type="ARBA" id="ARBA00012652"/>
    </source>
</evidence>
<dbReference type="AlphaFoldDB" id="A0A5C5UWH6"/>
<dbReference type="InterPro" id="IPR035398">
    <property type="entry name" value="Bac_rhamnosid_C"/>
</dbReference>
<dbReference type="Proteomes" id="UP000316714">
    <property type="component" value="Unassembled WGS sequence"/>
</dbReference>
<proteinExistence type="predicted"/>
<evidence type="ECO:0000256" key="3">
    <source>
        <dbReference type="ARBA" id="ARBA00022801"/>
    </source>
</evidence>
<evidence type="ECO:0000313" key="9">
    <source>
        <dbReference type="EMBL" id="TWT29772.1"/>
    </source>
</evidence>
<dbReference type="PANTHER" id="PTHR33307">
    <property type="entry name" value="ALPHA-RHAMNOSIDASE (EUROFUNG)"/>
    <property type="match status" value="1"/>
</dbReference>
<dbReference type="InterPro" id="IPR016007">
    <property type="entry name" value="Alpha_rhamnosid"/>
</dbReference>
<feature type="signal peptide" evidence="4">
    <location>
        <begin position="1"/>
        <end position="24"/>
    </location>
</feature>
<sequence precursor="true">MSLSLCRSLCALAALALTLPQAVADPLSVDRVTCEFAENPLGIDVAHPRLTWTLRSGERSQRQSAYEILVASSHDLLAKDEGDLWSTGKVESAETALIPYAGKGLESSQPVFWKVRVWNQRGEQSAWSEPARWTMGLLDKDDWSGEWIVAPWESESVLLRKEFEVGPGLKRAVAHICGLGHYELTLNGEKSGDALLAPGWSKYNRTCLYETHDVTPMLRSGENAIGVALGDGMYHTERRNRFSKFQGTFGPKRLIAQLELYYEDGTREVIGTDGGWRVSAGPTTYNDIFGGEDYDARLLEQGWDSPGFNDSAWDQAVILVRPGGTLRGHTFSAPPLQAIESIRPVATNRLSDTRDVIDFGQNASYMPRITVTGPRGSTVRLTHAEIVDEDGQINRDTCGGNRGPAYWQYTKATDEPEEWFPRFFYAGCRYMQLDKIPSTEGGDLPGLSQIEGVVVHSVAAPTGEFRCSSDLLNKVRTMVRWAQRSNMVSVLTDCPHREKLGWLEQYHLNGPAIRYEFDVSRILIKGMRDMADSQTDEGLVPNIAPEYVKFPGTFRAAAEWGAAVILVPWQHYQATGDTKLFADYYEVMERYMRYLDSQATGYLVDEGLGDWYDLGPADRPGHAQLTPPRVTATAFYFLDAQRMSQIASVLGKEDDASRYAELADAIRNAWIAEYRNDDGSYATGSQCSNSIALVMGLAQEQDREAALASLVDDIKSRGMALTAGDVGWRYEIQALTQNDRLDVLYELFTNPGKPGYAMLVDKGVTSLTEAWDANSRSSHNHFMLGHITEWFYKDLVGISPDPQAPGYRNVIIRPRPVDKIDWAEATHESIRGPVRVRWERLGDRFTLEANLPANVTATIYLPIGEVTEASQPAAQRTGVRSVKVRDGYTIVEVNSGDYSFVVE</sequence>
<organism evidence="9 10">
    <name type="scientific">Posidoniimonas corsicana</name>
    <dbReference type="NCBI Taxonomy" id="1938618"/>
    <lineage>
        <taxon>Bacteria</taxon>
        <taxon>Pseudomonadati</taxon>
        <taxon>Planctomycetota</taxon>
        <taxon>Planctomycetia</taxon>
        <taxon>Pirellulales</taxon>
        <taxon>Lacipirellulaceae</taxon>
        <taxon>Posidoniimonas</taxon>
    </lineage>
</organism>
<dbReference type="EC" id="3.2.1.40" evidence="2"/>
<feature type="chain" id="PRO_5023132942" description="alpha-L-rhamnosidase" evidence="4">
    <location>
        <begin position="25"/>
        <end position="903"/>
    </location>
</feature>
<keyword evidence="4" id="KW-0732">Signal</keyword>
<evidence type="ECO:0000256" key="1">
    <source>
        <dbReference type="ARBA" id="ARBA00001445"/>
    </source>
</evidence>
<feature type="domain" description="Bacterial alpha-L-rhamnosidase N-terminal" evidence="6">
    <location>
        <begin position="170"/>
        <end position="328"/>
    </location>
</feature>
<dbReference type="InterPro" id="IPR012341">
    <property type="entry name" value="6hp_glycosidase-like_sf"/>
</dbReference>
<dbReference type="RefSeq" id="WP_146568895.1">
    <property type="nucleotide sequence ID" value="NZ_SIHJ01000006.1"/>
</dbReference>
<reference evidence="9 10" key="1">
    <citation type="submission" date="2019-02" db="EMBL/GenBank/DDBJ databases">
        <title>Deep-cultivation of Planctomycetes and their phenomic and genomic characterization uncovers novel biology.</title>
        <authorList>
            <person name="Wiegand S."/>
            <person name="Jogler M."/>
            <person name="Boedeker C."/>
            <person name="Pinto D."/>
            <person name="Vollmers J."/>
            <person name="Rivas-Marin E."/>
            <person name="Kohn T."/>
            <person name="Peeters S.H."/>
            <person name="Heuer A."/>
            <person name="Rast P."/>
            <person name="Oberbeckmann S."/>
            <person name="Bunk B."/>
            <person name="Jeske O."/>
            <person name="Meyerdierks A."/>
            <person name="Storesund J.E."/>
            <person name="Kallscheuer N."/>
            <person name="Luecker S."/>
            <person name="Lage O.M."/>
            <person name="Pohl T."/>
            <person name="Merkel B.J."/>
            <person name="Hornburger P."/>
            <person name="Mueller R.-W."/>
            <person name="Bruemmer F."/>
            <person name="Labrenz M."/>
            <person name="Spormann A.M."/>
            <person name="Op Den Camp H."/>
            <person name="Overmann J."/>
            <person name="Amann R."/>
            <person name="Jetten M.S.M."/>
            <person name="Mascher T."/>
            <person name="Medema M.H."/>
            <person name="Devos D.P."/>
            <person name="Kaster A.-K."/>
            <person name="Ovreas L."/>
            <person name="Rohde M."/>
            <person name="Galperin M.Y."/>
            <person name="Jogler C."/>
        </authorList>
    </citation>
    <scope>NUCLEOTIDE SEQUENCE [LARGE SCALE GENOMIC DNA]</scope>
    <source>
        <strain evidence="9 10">KOR34</strain>
    </source>
</reference>